<organism evidence="2 3">
    <name type="scientific">Pyronema omphalodes (strain CBS 100304)</name>
    <name type="common">Pyronema confluens</name>
    <dbReference type="NCBI Taxonomy" id="1076935"/>
    <lineage>
        <taxon>Eukaryota</taxon>
        <taxon>Fungi</taxon>
        <taxon>Dikarya</taxon>
        <taxon>Ascomycota</taxon>
        <taxon>Pezizomycotina</taxon>
        <taxon>Pezizomycetes</taxon>
        <taxon>Pezizales</taxon>
        <taxon>Pyronemataceae</taxon>
        <taxon>Pyronema</taxon>
    </lineage>
</organism>
<keyword evidence="3" id="KW-1185">Reference proteome</keyword>
<gene>
    <name evidence="2" type="ORF">PCON_04970</name>
</gene>
<feature type="coiled-coil region" evidence="1">
    <location>
        <begin position="257"/>
        <end position="284"/>
    </location>
</feature>
<keyword evidence="1" id="KW-0175">Coiled coil</keyword>
<dbReference type="EMBL" id="HF935252">
    <property type="protein sequence ID" value="CCX05383.1"/>
    <property type="molecule type" value="Genomic_DNA"/>
</dbReference>
<proteinExistence type="predicted"/>
<evidence type="ECO:0000313" key="3">
    <source>
        <dbReference type="Proteomes" id="UP000018144"/>
    </source>
</evidence>
<protein>
    <submittedName>
        <fullName evidence="2">Uncharacterized protein</fullName>
    </submittedName>
</protein>
<name>U4KV69_PYROM</name>
<evidence type="ECO:0000256" key="1">
    <source>
        <dbReference type="SAM" id="Coils"/>
    </source>
</evidence>
<evidence type="ECO:0000313" key="2">
    <source>
        <dbReference type="EMBL" id="CCX05383.1"/>
    </source>
</evidence>
<accession>U4KV69</accession>
<dbReference type="AlphaFoldDB" id="U4KV69"/>
<sequence>MLEAILPYDAAQTDEPNASVSLEAIPPKDTLKACGLENIGSSSPAFLERLLSLCRHQKELDRYFRQIIKDQGKGGERNVNSKTSLEHLAKLTHCDHDLQIQSKLTWIRAERDILFPDYFRTETEDLWGNYLKAIEVEVEARTAMLSKCQTLGAASKLAIQEHQKAKKSREEYYQRIRYVVQRTRFELATNPHRYHKSFWSLVVAKVGELDAASECLRKDTVTVQSVAENMAGSTPYVGVSSPSDPWAPVAVRKGEFIEEAEMKKKMKEEEIERQRIEFEGSKRQRLGEWVMSVDPEQDNHEQEEN</sequence>
<reference evidence="2 3" key="1">
    <citation type="journal article" date="2013" name="PLoS Genet.">
        <title>The genome and development-dependent transcriptomes of Pyronema confluens: a window into fungal evolution.</title>
        <authorList>
            <person name="Traeger S."/>
            <person name="Altegoer F."/>
            <person name="Freitag M."/>
            <person name="Gabaldon T."/>
            <person name="Kempken F."/>
            <person name="Kumar A."/>
            <person name="Marcet-Houben M."/>
            <person name="Poggeler S."/>
            <person name="Stajich J.E."/>
            <person name="Nowrousian M."/>
        </authorList>
    </citation>
    <scope>NUCLEOTIDE SEQUENCE [LARGE SCALE GENOMIC DNA]</scope>
    <source>
        <strain evidence="3">CBS 100304</strain>
        <tissue evidence="2">Vegetative mycelium</tissue>
    </source>
</reference>
<dbReference type="Proteomes" id="UP000018144">
    <property type="component" value="Unassembled WGS sequence"/>
</dbReference>